<dbReference type="InterPro" id="IPR051310">
    <property type="entry name" value="MCP_chemotaxis"/>
</dbReference>
<accession>A0AA96D1I0</accession>
<reference evidence="9" key="1">
    <citation type="submission" date="2023-09" db="EMBL/GenBank/DDBJ databases">
        <title>Arcobacter tbilisiensis sp. nov. isolated from chicken meat in Tbilisi, Georgia.</title>
        <authorList>
            <person name="Matthias R."/>
            <person name="Zautner A.E."/>
        </authorList>
    </citation>
    <scope>NUCLEOTIDE SEQUENCE</scope>
    <source>
        <strain evidence="12">LEO 70</strain>
        <strain evidence="11">LEO 74</strain>
        <strain evidence="10">LEO 79</strain>
        <strain evidence="9">LEO 99</strain>
    </source>
</reference>
<dbReference type="EMBL" id="CP134850">
    <property type="protein sequence ID" value="WNL22112.1"/>
    <property type="molecule type" value="Genomic_DNA"/>
</dbReference>
<evidence type="ECO:0000313" key="9">
    <source>
        <dbReference type="EMBL" id="WNL19971.1"/>
    </source>
</evidence>
<sequence>MLKSLDTRKKLYFFPILFIIIAALSTIIYLYFIDIAHKRNAAALTSEKFVLDIAKTRISVYQFLRTATPNNENIVIENIQFLKNSLAESSKSFVDVKNKELASKTLSLIDRYVELFKVYSKNKIEDYNNNILEESDTLKQNIAAMVKIGLEMEENIHKINESAVKLRDEAYANLDRNLMIILTIATILFIGISVLVANNIINSVNSFKDGLLGFFAYLNREASDTTLLDESNKDEFGQMAKVVNVNILKTKAGIEEDRRLIDETISVLGEFEQGDLCQRLNTKVSNPALMQLSTVINGMGDVLEKNIENILDVLEKYSSYNYLSKVSTNGLKEQLLALANGVNGLGDSITSMLKDNKSNGLTLDESSMILLANVDKLNISSNEAAASLEETAAALEEITSNIRNNTESIAKMSMLSNGVTKAVNEGQAMANQTTTAMDEINVQVNLVNEAIGVIDNIAFQTNILSLNAAVEAATAGEAGKGFAVVAQEVRNLATRSAEAAKEIKAIVERATIKANEGKNIATNMIDGYKNLNSNISSTMNLISDIENASKEQLLGIEQINDAVNQLDQQTQQNAMIASQSHDIALSTDEIAKLIVQDANQKEFEGKNEVKAKNAGIKKEVKEHIIASTPKKIIKTSKPNINSTKEITSSSSNDEWGSF</sequence>
<keyword evidence="5" id="KW-0472">Membrane</keyword>
<evidence type="ECO:0000256" key="4">
    <source>
        <dbReference type="SAM" id="MobiDB-lite"/>
    </source>
</evidence>
<feature type="transmembrane region" description="Helical" evidence="5">
    <location>
        <begin position="177"/>
        <end position="197"/>
    </location>
</feature>
<comment type="similarity">
    <text evidence="2">Belongs to the methyl-accepting chemotaxis (MCP) protein family.</text>
</comment>
<evidence type="ECO:0000313" key="12">
    <source>
        <dbReference type="EMBL" id="WNL25259.1"/>
    </source>
</evidence>
<keyword evidence="1" id="KW-0145">Chemotaxis</keyword>
<evidence type="ECO:0000313" key="7">
    <source>
        <dbReference type="EMBL" id="WNL12829.1"/>
    </source>
</evidence>
<dbReference type="Pfam" id="PF00015">
    <property type="entry name" value="MCPsignal"/>
    <property type="match status" value="1"/>
</dbReference>
<dbReference type="EMBL" id="CP134852">
    <property type="protein sequence ID" value="WNL25259.1"/>
    <property type="molecule type" value="Genomic_DNA"/>
</dbReference>
<reference evidence="7" key="2">
    <citation type="submission" date="2023-09" db="EMBL/GenBank/DDBJ databases">
        <title>Characterization of Arcobacter Isolates from Retail Chicken Sold in Supermarkets in Tbilisi, Georgia.</title>
        <authorList>
            <person name="Matthias R."/>
            <person name="Zautner A.E."/>
        </authorList>
    </citation>
    <scope>NUCLEOTIDE SEQUENCE</scope>
    <source>
        <strain evidence="8">LEO 108</strain>
        <strain evidence="7">LEO 109</strain>
    </source>
</reference>
<evidence type="ECO:0000256" key="3">
    <source>
        <dbReference type="PROSITE-ProRule" id="PRU00284"/>
    </source>
</evidence>
<dbReference type="SUPFAM" id="SSF58104">
    <property type="entry name" value="Methyl-accepting chemotaxis protein (MCP) signaling domain"/>
    <property type="match status" value="1"/>
</dbReference>
<dbReference type="EMBL" id="CP134849">
    <property type="protein sequence ID" value="WNL19971.1"/>
    <property type="molecule type" value="Genomic_DNA"/>
</dbReference>
<organism evidence="9">
    <name type="scientific">Arcobacter sp. AZ-2023</name>
    <dbReference type="NCBI Taxonomy" id="3074453"/>
    <lineage>
        <taxon>Bacteria</taxon>
        <taxon>Pseudomonadati</taxon>
        <taxon>Campylobacterota</taxon>
        <taxon>Epsilonproteobacteria</taxon>
        <taxon>Campylobacterales</taxon>
        <taxon>Arcobacteraceae</taxon>
        <taxon>Arcobacter</taxon>
    </lineage>
</organism>
<name>A0AA96D1I0_9BACT</name>
<evidence type="ECO:0000313" key="8">
    <source>
        <dbReference type="EMBL" id="WNL14147.1"/>
    </source>
</evidence>
<evidence type="ECO:0000256" key="2">
    <source>
        <dbReference type="ARBA" id="ARBA00029447"/>
    </source>
</evidence>
<keyword evidence="5" id="KW-1133">Transmembrane helix</keyword>
<keyword evidence="5" id="KW-0812">Transmembrane</keyword>
<evidence type="ECO:0000313" key="11">
    <source>
        <dbReference type="EMBL" id="WNL23845.1"/>
    </source>
</evidence>
<feature type="transmembrane region" description="Helical" evidence="5">
    <location>
        <begin position="12"/>
        <end position="32"/>
    </location>
</feature>
<dbReference type="GO" id="GO:0016020">
    <property type="term" value="C:membrane"/>
    <property type="evidence" value="ECO:0007669"/>
    <property type="project" value="InterPro"/>
</dbReference>
<keyword evidence="3" id="KW-0807">Transducer</keyword>
<dbReference type="PANTHER" id="PTHR43531">
    <property type="entry name" value="PROTEIN ICFG"/>
    <property type="match status" value="1"/>
</dbReference>
<gene>
    <name evidence="8" type="ORF">RJG51_08905</name>
    <name evidence="7" type="ORF">RJG52_01880</name>
    <name evidence="9" type="ORF">RJG53_04375</name>
    <name evidence="11" type="ORF">RJG55_01885</name>
    <name evidence="10" type="ORF">RJG56_04225</name>
    <name evidence="12" type="ORF">RJG57_09435</name>
</gene>
<dbReference type="SMART" id="SM00283">
    <property type="entry name" value="MA"/>
    <property type="match status" value="1"/>
</dbReference>
<protein>
    <submittedName>
        <fullName evidence="9">Methyl-accepting chemotaxis protein</fullName>
    </submittedName>
</protein>
<dbReference type="EMBL" id="CP134845">
    <property type="protein sequence ID" value="WNL14147.1"/>
    <property type="molecule type" value="Genomic_DNA"/>
</dbReference>
<dbReference type="GO" id="GO:0007165">
    <property type="term" value="P:signal transduction"/>
    <property type="evidence" value="ECO:0007669"/>
    <property type="project" value="UniProtKB-KW"/>
</dbReference>
<evidence type="ECO:0000259" key="6">
    <source>
        <dbReference type="PROSITE" id="PS50111"/>
    </source>
</evidence>
<proteinExistence type="inferred from homology"/>
<feature type="domain" description="Methyl-accepting transducer" evidence="6">
    <location>
        <begin position="359"/>
        <end position="588"/>
    </location>
</feature>
<evidence type="ECO:0000256" key="1">
    <source>
        <dbReference type="ARBA" id="ARBA00022500"/>
    </source>
</evidence>
<dbReference type="Gene3D" id="1.10.287.950">
    <property type="entry name" value="Methyl-accepting chemotaxis protein"/>
    <property type="match status" value="1"/>
</dbReference>
<feature type="region of interest" description="Disordered" evidence="4">
    <location>
        <begin position="636"/>
        <end position="658"/>
    </location>
</feature>
<dbReference type="EMBL" id="CP134851">
    <property type="protein sequence ID" value="WNL23845.1"/>
    <property type="molecule type" value="Genomic_DNA"/>
</dbReference>
<dbReference type="GO" id="GO:0006935">
    <property type="term" value="P:chemotaxis"/>
    <property type="evidence" value="ECO:0007669"/>
    <property type="project" value="UniProtKB-KW"/>
</dbReference>
<dbReference type="PROSITE" id="PS50111">
    <property type="entry name" value="CHEMOTAXIS_TRANSDUC_2"/>
    <property type="match status" value="1"/>
</dbReference>
<dbReference type="AlphaFoldDB" id="A0AA96D1I0"/>
<evidence type="ECO:0000313" key="10">
    <source>
        <dbReference type="EMBL" id="WNL22112.1"/>
    </source>
</evidence>
<dbReference type="EMBL" id="CP134844">
    <property type="protein sequence ID" value="WNL12829.1"/>
    <property type="molecule type" value="Genomic_DNA"/>
</dbReference>
<evidence type="ECO:0000256" key="5">
    <source>
        <dbReference type="SAM" id="Phobius"/>
    </source>
</evidence>
<dbReference type="InterPro" id="IPR004089">
    <property type="entry name" value="MCPsignal_dom"/>
</dbReference>
<dbReference type="PANTHER" id="PTHR43531:SF11">
    <property type="entry name" value="METHYL-ACCEPTING CHEMOTAXIS PROTEIN 3"/>
    <property type="match status" value="1"/>
</dbReference>